<dbReference type="GO" id="GO:0005886">
    <property type="term" value="C:plasma membrane"/>
    <property type="evidence" value="ECO:0007669"/>
    <property type="project" value="UniProtKB-SubCell"/>
</dbReference>
<keyword evidence="12 15" id="KW-0472">Membrane</keyword>
<dbReference type="Gene3D" id="3.30.565.10">
    <property type="entry name" value="Histidine kinase-like ATPase, C-terminal domain"/>
    <property type="match status" value="1"/>
</dbReference>
<sequence>MKRYIYSKKNELLIIALILLLFLIVFYLFDFMFRAYLLSVSIIIIIYVIYFITHFFTFIDEENKTKQIEILEKQIQQLKNKQSSYQEEIESYFLLWVHQIKTPITASKLLLERKDENNKEEILQEIIQIDNYTNLALNYLKIMNESTDMSFKEIELDTIIQNIIKRYAMIFIHNKTKLHYEKIDSIVLTDPKWSTVMIEQILNNSLKYAKGNDIYIYFDQRTNELVIHDTGIGISESDLPKIFDKGYSGFNGMLDEKSSGVGLYIVRKISRRLNQKVSVDSKLNEYTIFKIKFKQSTTLQ</sequence>
<comment type="caution">
    <text evidence="17">The sequence shown here is derived from an EMBL/GenBank/DDBJ whole genome shotgun (WGS) entry which is preliminary data.</text>
</comment>
<dbReference type="InterPro" id="IPR050351">
    <property type="entry name" value="BphY/WalK/GraS-like"/>
</dbReference>
<evidence type="ECO:0000256" key="7">
    <source>
        <dbReference type="ARBA" id="ARBA00022741"/>
    </source>
</evidence>
<dbReference type="EC" id="2.7.13.3" evidence="3"/>
<evidence type="ECO:0000259" key="16">
    <source>
        <dbReference type="PROSITE" id="PS50109"/>
    </source>
</evidence>
<dbReference type="PANTHER" id="PTHR45453">
    <property type="entry name" value="PHOSPHATE REGULON SENSOR PROTEIN PHOR"/>
    <property type="match status" value="1"/>
</dbReference>
<evidence type="ECO:0000256" key="5">
    <source>
        <dbReference type="ARBA" id="ARBA00022679"/>
    </source>
</evidence>
<keyword evidence="5 17" id="KW-0808">Transferase</keyword>
<evidence type="ECO:0000256" key="13">
    <source>
        <dbReference type="ARBA" id="ARBA00042987"/>
    </source>
</evidence>
<protein>
    <recommendedName>
        <fullName evidence="3">histidine kinase</fullName>
        <ecNumber evidence="3">2.7.13.3</ecNumber>
    </recommendedName>
    <alternativeName>
        <fullName evidence="13">Glycopeptide resistance-associated protein S</fullName>
    </alternativeName>
</protein>
<name>A0A9Q2CYM1_9STAP</name>
<keyword evidence="10 15" id="KW-1133">Transmembrane helix</keyword>
<keyword evidence="4" id="KW-1003">Cell membrane</keyword>
<keyword evidence="11" id="KW-0902">Two-component regulatory system</keyword>
<evidence type="ECO:0000313" key="17">
    <source>
        <dbReference type="EMBL" id="MBB5175199.1"/>
    </source>
</evidence>
<keyword evidence="18" id="KW-1185">Reference proteome</keyword>
<evidence type="ECO:0000256" key="9">
    <source>
        <dbReference type="ARBA" id="ARBA00022840"/>
    </source>
</evidence>
<dbReference type="InterPro" id="IPR036890">
    <property type="entry name" value="HATPase_C_sf"/>
</dbReference>
<dbReference type="RefSeq" id="WP_183672634.1">
    <property type="nucleotide sequence ID" value="NZ_CBCRYX010000003.1"/>
</dbReference>
<keyword evidence="14" id="KW-0175">Coiled coil</keyword>
<feature type="transmembrane region" description="Helical" evidence="15">
    <location>
        <begin position="12"/>
        <end position="29"/>
    </location>
</feature>
<evidence type="ECO:0000256" key="1">
    <source>
        <dbReference type="ARBA" id="ARBA00000085"/>
    </source>
</evidence>
<dbReference type="Proteomes" id="UP000579136">
    <property type="component" value="Unassembled WGS sequence"/>
</dbReference>
<comment type="subcellular location">
    <subcellularLocation>
        <location evidence="2">Cell membrane</location>
        <topology evidence="2">Multi-pass membrane protein</topology>
    </subcellularLocation>
</comment>
<evidence type="ECO:0000256" key="3">
    <source>
        <dbReference type="ARBA" id="ARBA00012438"/>
    </source>
</evidence>
<keyword evidence="8 17" id="KW-0418">Kinase</keyword>
<evidence type="ECO:0000256" key="12">
    <source>
        <dbReference type="ARBA" id="ARBA00023136"/>
    </source>
</evidence>
<comment type="catalytic activity">
    <reaction evidence="1">
        <text>ATP + protein L-histidine = ADP + protein N-phospho-L-histidine.</text>
        <dbReference type="EC" id="2.7.13.3"/>
    </reaction>
</comment>
<evidence type="ECO:0000256" key="14">
    <source>
        <dbReference type="SAM" id="Coils"/>
    </source>
</evidence>
<dbReference type="PANTHER" id="PTHR45453:SF2">
    <property type="entry name" value="HISTIDINE KINASE"/>
    <property type="match status" value="1"/>
</dbReference>
<evidence type="ECO:0000256" key="11">
    <source>
        <dbReference type="ARBA" id="ARBA00023012"/>
    </source>
</evidence>
<feature type="coiled-coil region" evidence="14">
    <location>
        <begin position="61"/>
        <end position="88"/>
    </location>
</feature>
<keyword evidence="6 15" id="KW-0812">Transmembrane</keyword>
<evidence type="ECO:0000256" key="8">
    <source>
        <dbReference type="ARBA" id="ARBA00022777"/>
    </source>
</evidence>
<proteinExistence type="predicted"/>
<dbReference type="GO" id="GO:0005524">
    <property type="term" value="F:ATP binding"/>
    <property type="evidence" value="ECO:0007669"/>
    <property type="project" value="UniProtKB-KW"/>
</dbReference>
<dbReference type="AlphaFoldDB" id="A0A9Q2CYM1"/>
<dbReference type="PROSITE" id="PS50109">
    <property type="entry name" value="HIS_KIN"/>
    <property type="match status" value="1"/>
</dbReference>
<feature type="transmembrane region" description="Helical" evidence="15">
    <location>
        <begin position="35"/>
        <end position="59"/>
    </location>
</feature>
<dbReference type="GO" id="GO:0004721">
    <property type="term" value="F:phosphoprotein phosphatase activity"/>
    <property type="evidence" value="ECO:0007669"/>
    <property type="project" value="TreeGrafter"/>
</dbReference>
<evidence type="ECO:0000256" key="10">
    <source>
        <dbReference type="ARBA" id="ARBA00022989"/>
    </source>
</evidence>
<keyword evidence="7" id="KW-0547">Nucleotide-binding</keyword>
<evidence type="ECO:0000256" key="4">
    <source>
        <dbReference type="ARBA" id="ARBA00022475"/>
    </source>
</evidence>
<gene>
    <name evidence="17" type="ORF">HNQ45_000057</name>
</gene>
<evidence type="ECO:0000256" key="15">
    <source>
        <dbReference type="SAM" id="Phobius"/>
    </source>
</evidence>
<dbReference type="GO" id="GO:0000155">
    <property type="term" value="F:phosphorelay sensor kinase activity"/>
    <property type="evidence" value="ECO:0007669"/>
    <property type="project" value="TreeGrafter"/>
</dbReference>
<keyword evidence="9" id="KW-0067">ATP-binding</keyword>
<accession>A0A9Q2CYM1</accession>
<dbReference type="Pfam" id="PF02518">
    <property type="entry name" value="HATPase_c"/>
    <property type="match status" value="1"/>
</dbReference>
<dbReference type="GO" id="GO:0016036">
    <property type="term" value="P:cellular response to phosphate starvation"/>
    <property type="evidence" value="ECO:0007669"/>
    <property type="project" value="TreeGrafter"/>
</dbReference>
<reference evidence="17 18" key="1">
    <citation type="submission" date="2020-08" db="EMBL/GenBank/DDBJ databases">
        <title>Genomic Encyclopedia of Type Strains, Phase IV (KMG-IV): sequencing the most valuable type-strain genomes for metagenomic binning, comparative biology and taxonomic classification.</title>
        <authorList>
            <person name="Goeker M."/>
        </authorList>
    </citation>
    <scope>NUCLEOTIDE SEQUENCE [LARGE SCALE GENOMIC DNA]</scope>
    <source>
        <strain evidence="17 18">DSM 19163</strain>
    </source>
</reference>
<evidence type="ECO:0000256" key="6">
    <source>
        <dbReference type="ARBA" id="ARBA00022692"/>
    </source>
</evidence>
<dbReference type="EMBL" id="JACHHF010000001">
    <property type="protein sequence ID" value="MBB5175199.1"/>
    <property type="molecule type" value="Genomic_DNA"/>
</dbReference>
<dbReference type="SMART" id="SM00387">
    <property type="entry name" value="HATPase_c"/>
    <property type="match status" value="1"/>
</dbReference>
<evidence type="ECO:0000313" key="18">
    <source>
        <dbReference type="Proteomes" id="UP000579136"/>
    </source>
</evidence>
<dbReference type="InterPro" id="IPR005467">
    <property type="entry name" value="His_kinase_dom"/>
</dbReference>
<evidence type="ECO:0000256" key="2">
    <source>
        <dbReference type="ARBA" id="ARBA00004651"/>
    </source>
</evidence>
<feature type="domain" description="Histidine kinase" evidence="16">
    <location>
        <begin position="95"/>
        <end position="297"/>
    </location>
</feature>
<dbReference type="InterPro" id="IPR003594">
    <property type="entry name" value="HATPase_dom"/>
</dbReference>
<dbReference type="SUPFAM" id="SSF55874">
    <property type="entry name" value="ATPase domain of HSP90 chaperone/DNA topoisomerase II/histidine kinase"/>
    <property type="match status" value="1"/>
</dbReference>
<organism evidence="17 18">
    <name type="scientific">Nosocomiicoccus ampullae</name>
    <dbReference type="NCBI Taxonomy" id="489910"/>
    <lineage>
        <taxon>Bacteria</taxon>
        <taxon>Bacillati</taxon>
        <taxon>Bacillota</taxon>
        <taxon>Bacilli</taxon>
        <taxon>Bacillales</taxon>
        <taxon>Staphylococcaceae</taxon>
        <taxon>Nosocomiicoccus</taxon>
    </lineage>
</organism>